<evidence type="ECO:0000256" key="2">
    <source>
        <dbReference type="ARBA" id="ARBA00022692"/>
    </source>
</evidence>
<dbReference type="GO" id="GO:0016020">
    <property type="term" value="C:membrane"/>
    <property type="evidence" value="ECO:0007669"/>
    <property type="project" value="UniProtKB-SubCell"/>
</dbReference>
<feature type="transmembrane region" description="Helical" evidence="5">
    <location>
        <begin position="54"/>
        <end position="75"/>
    </location>
</feature>
<evidence type="ECO:0000256" key="3">
    <source>
        <dbReference type="ARBA" id="ARBA00022989"/>
    </source>
</evidence>
<name>A0A368FWK4_ANCCA</name>
<sequence length="250" mass="27526">MMGSIRSDRVAPKRTDILETNSVQIAEQQKGISFDEFLVHHLGHFGRYQFMQLLLVWLPSVFVAMHVMSWTFAALPAEKSSEMRKPQSEVWGNMPTKAVWSSSAIGECANTTGNYTCATVGYSASDRWNIKGSRSWIKGTVQSLYYVGHMIGSFFCGIMSDKIGRKKVLFIAIVIQIICGALLTVAPTWWLFAILKAGTGLSHPGVYAIAIVLGTEVVGAHYRRIVAVGAATAVAIGEARLLETSYLFWL</sequence>
<proteinExistence type="predicted"/>
<keyword evidence="4 5" id="KW-0472">Membrane</keyword>
<dbReference type="InterPro" id="IPR020846">
    <property type="entry name" value="MFS_dom"/>
</dbReference>
<dbReference type="OrthoDB" id="3936150at2759"/>
<keyword evidence="2 5" id="KW-0812">Transmembrane</keyword>
<dbReference type="Pfam" id="PF00083">
    <property type="entry name" value="Sugar_tr"/>
    <property type="match status" value="1"/>
</dbReference>
<comment type="subcellular location">
    <subcellularLocation>
        <location evidence="1">Membrane</location>
        <topology evidence="1">Multi-pass membrane protein</topology>
    </subcellularLocation>
</comment>
<evidence type="ECO:0000256" key="5">
    <source>
        <dbReference type="SAM" id="Phobius"/>
    </source>
</evidence>
<dbReference type="Gene3D" id="1.20.1250.20">
    <property type="entry name" value="MFS general substrate transporter like domains"/>
    <property type="match status" value="1"/>
</dbReference>
<protein>
    <recommendedName>
        <fullName evidence="6">Major facilitator superfamily (MFS) profile domain-containing protein</fullName>
    </recommendedName>
</protein>
<comment type="caution">
    <text evidence="7">The sequence shown here is derived from an EMBL/GenBank/DDBJ whole genome shotgun (WGS) entry which is preliminary data.</text>
</comment>
<dbReference type="InterPro" id="IPR036259">
    <property type="entry name" value="MFS_trans_sf"/>
</dbReference>
<dbReference type="InterPro" id="IPR005828">
    <property type="entry name" value="MFS_sugar_transport-like"/>
</dbReference>
<reference evidence="7 8" key="1">
    <citation type="submission" date="2014-10" db="EMBL/GenBank/DDBJ databases">
        <title>Draft genome of the hookworm Ancylostoma caninum.</title>
        <authorList>
            <person name="Mitreva M."/>
        </authorList>
    </citation>
    <scope>NUCLEOTIDE SEQUENCE [LARGE SCALE GENOMIC DNA]</scope>
    <source>
        <strain evidence="7 8">Baltimore</strain>
    </source>
</reference>
<dbReference type="Proteomes" id="UP000252519">
    <property type="component" value="Unassembled WGS sequence"/>
</dbReference>
<gene>
    <name evidence="7" type="ORF">ANCCAN_18259</name>
</gene>
<evidence type="ECO:0000256" key="1">
    <source>
        <dbReference type="ARBA" id="ARBA00004141"/>
    </source>
</evidence>
<keyword evidence="8" id="KW-1185">Reference proteome</keyword>
<dbReference type="GO" id="GO:0022857">
    <property type="term" value="F:transmembrane transporter activity"/>
    <property type="evidence" value="ECO:0007669"/>
    <property type="project" value="InterPro"/>
</dbReference>
<evidence type="ECO:0000313" key="8">
    <source>
        <dbReference type="Proteomes" id="UP000252519"/>
    </source>
</evidence>
<feature type="transmembrane region" description="Helical" evidence="5">
    <location>
        <begin position="204"/>
        <end position="222"/>
    </location>
</feature>
<evidence type="ECO:0000313" key="7">
    <source>
        <dbReference type="EMBL" id="RCN35868.1"/>
    </source>
</evidence>
<accession>A0A368FWK4</accession>
<dbReference type="AlphaFoldDB" id="A0A368FWK4"/>
<dbReference type="STRING" id="29170.A0A368FWK4"/>
<dbReference type="PROSITE" id="PS50850">
    <property type="entry name" value="MFS"/>
    <property type="match status" value="1"/>
</dbReference>
<keyword evidence="3 5" id="KW-1133">Transmembrane helix</keyword>
<evidence type="ECO:0000256" key="4">
    <source>
        <dbReference type="ARBA" id="ARBA00023136"/>
    </source>
</evidence>
<feature type="domain" description="Major facilitator superfamily (MFS) profile" evidence="6">
    <location>
        <begin position="99"/>
        <end position="250"/>
    </location>
</feature>
<dbReference type="EMBL" id="JOJR01000617">
    <property type="protein sequence ID" value="RCN35868.1"/>
    <property type="molecule type" value="Genomic_DNA"/>
</dbReference>
<dbReference type="SUPFAM" id="SSF103473">
    <property type="entry name" value="MFS general substrate transporter"/>
    <property type="match status" value="1"/>
</dbReference>
<dbReference type="PANTHER" id="PTHR24064">
    <property type="entry name" value="SOLUTE CARRIER FAMILY 22 MEMBER"/>
    <property type="match status" value="1"/>
</dbReference>
<feature type="transmembrane region" description="Helical" evidence="5">
    <location>
        <begin position="168"/>
        <end position="192"/>
    </location>
</feature>
<evidence type="ECO:0000259" key="6">
    <source>
        <dbReference type="PROSITE" id="PS50850"/>
    </source>
</evidence>
<organism evidence="7 8">
    <name type="scientific">Ancylostoma caninum</name>
    <name type="common">Dog hookworm</name>
    <dbReference type="NCBI Taxonomy" id="29170"/>
    <lineage>
        <taxon>Eukaryota</taxon>
        <taxon>Metazoa</taxon>
        <taxon>Ecdysozoa</taxon>
        <taxon>Nematoda</taxon>
        <taxon>Chromadorea</taxon>
        <taxon>Rhabditida</taxon>
        <taxon>Rhabditina</taxon>
        <taxon>Rhabditomorpha</taxon>
        <taxon>Strongyloidea</taxon>
        <taxon>Ancylostomatidae</taxon>
        <taxon>Ancylostomatinae</taxon>
        <taxon>Ancylostoma</taxon>
    </lineage>
</organism>